<dbReference type="OrthoDB" id="9812459at2"/>
<protein>
    <submittedName>
        <fullName evidence="1">Host attachment protein</fullName>
    </submittedName>
</protein>
<dbReference type="Proteomes" id="UP000263993">
    <property type="component" value="Unassembled WGS sequence"/>
</dbReference>
<accession>A0A371B8J5</accession>
<dbReference type="Pfam" id="PF10116">
    <property type="entry name" value="Host_attach"/>
    <property type="match status" value="1"/>
</dbReference>
<dbReference type="EMBL" id="QRGO01000001">
    <property type="protein sequence ID" value="RDV03691.1"/>
    <property type="molecule type" value="Genomic_DNA"/>
</dbReference>
<reference evidence="2" key="1">
    <citation type="submission" date="2018-08" db="EMBL/GenBank/DDBJ databases">
        <authorList>
            <person name="Kim S.-J."/>
            <person name="Jung G.-Y."/>
        </authorList>
    </citation>
    <scope>NUCLEOTIDE SEQUENCE [LARGE SCALE GENOMIC DNA]</scope>
    <source>
        <strain evidence="2">GY_H</strain>
    </source>
</reference>
<sequence length="147" mass="16139">MALTINQGEWVVVCDGAKALILENVGDAKFPNLKMREVFEHKALNTHELGTDAPGRSFSSVGHSRSAVGQTDWHTQEEESFLADLASKLDHAVNTHQVKSMIVVAPPRALGFLRQAYGHGLKAAVRAEIDKDLVKLPVHEIEKHLTV</sequence>
<name>A0A371B8J5_9BRAD</name>
<evidence type="ECO:0000313" key="2">
    <source>
        <dbReference type="Proteomes" id="UP000263993"/>
    </source>
</evidence>
<evidence type="ECO:0000313" key="1">
    <source>
        <dbReference type="EMBL" id="RDV03691.1"/>
    </source>
</evidence>
<gene>
    <name evidence="1" type="ORF">DXH78_03280</name>
</gene>
<dbReference type="AlphaFoldDB" id="A0A371B8J5"/>
<proteinExistence type="predicted"/>
<dbReference type="RefSeq" id="WP_115515715.1">
    <property type="nucleotide sequence ID" value="NZ_QRGO01000001.1"/>
</dbReference>
<keyword evidence="2" id="KW-1185">Reference proteome</keyword>
<comment type="caution">
    <text evidence="1">The sequence shown here is derived from an EMBL/GenBank/DDBJ whole genome shotgun (WGS) entry which is preliminary data.</text>
</comment>
<dbReference type="InterPro" id="IPR019291">
    <property type="entry name" value="Host_attachment_protein"/>
</dbReference>
<organism evidence="1 2">
    <name type="scientific">Undibacter mobilis</name>
    <dbReference type="NCBI Taxonomy" id="2292256"/>
    <lineage>
        <taxon>Bacteria</taxon>
        <taxon>Pseudomonadati</taxon>
        <taxon>Pseudomonadota</taxon>
        <taxon>Alphaproteobacteria</taxon>
        <taxon>Hyphomicrobiales</taxon>
        <taxon>Nitrobacteraceae</taxon>
        <taxon>Undibacter</taxon>
    </lineage>
</organism>